<name>A0ABN3GQ01_9PSEU</name>
<proteinExistence type="predicted"/>
<sequence>MRAAFSRELAAELCRSLGAGEPEHAAAGLVSPCEGLVFDRVIGAGSLDSPRRGTRPAGNDWPRPCGLPARGPGGIENVYRKHRDSVWSDGDLGKPPDFVTRDALRALGAVGGACCGR</sequence>
<protein>
    <submittedName>
        <fullName evidence="2">Uncharacterized protein</fullName>
    </submittedName>
</protein>
<gene>
    <name evidence="2" type="ORF">GCM10009854_40350</name>
</gene>
<comment type="caution">
    <text evidence="2">The sequence shown here is derived from an EMBL/GenBank/DDBJ whole genome shotgun (WGS) entry which is preliminary data.</text>
</comment>
<dbReference type="Proteomes" id="UP001501218">
    <property type="component" value="Unassembled WGS sequence"/>
</dbReference>
<feature type="region of interest" description="Disordered" evidence="1">
    <location>
        <begin position="47"/>
        <end position="73"/>
    </location>
</feature>
<organism evidence="2 3">
    <name type="scientific">Saccharopolyspora halophila</name>
    <dbReference type="NCBI Taxonomy" id="405551"/>
    <lineage>
        <taxon>Bacteria</taxon>
        <taxon>Bacillati</taxon>
        <taxon>Actinomycetota</taxon>
        <taxon>Actinomycetes</taxon>
        <taxon>Pseudonocardiales</taxon>
        <taxon>Pseudonocardiaceae</taxon>
        <taxon>Saccharopolyspora</taxon>
    </lineage>
</organism>
<evidence type="ECO:0000313" key="2">
    <source>
        <dbReference type="EMBL" id="GAA2357893.1"/>
    </source>
</evidence>
<reference evidence="2 3" key="1">
    <citation type="journal article" date="2019" name="Int. J. Syst. Evol. Microbiol.">
        <title>The Global Catalogue of Microorganisms (GCM) 10K type strain sequencing project: providing services to taxonomists for standard genome sequencing and annotation.</title>
        <authorList>
            <consortium name="The Broad Institute Genomics Platform"/>
            <consortium name="The Broad Institute Genome Sequencing Center for Infectious Disease"/>
            <person name="Wu L."/>
            <person name="Ma J."/>
        </authorList>
    </citation>
    <scope>NUCLEOTIDE SEQUENCE [LARGE SCALE GENOMIC DNA]</scope>
    <source>
        <strain evidence="2 3">JCM 16221</strain>
    </source>
</reference>
<accession>A0ABN3GQ01</accession>
<evidence type="ECO:0000256" key="1">
    <source>
        <dbReference type="SAM" id="MobiDB-lite"/>
    </source>
</evidence>
<dbReference type="EMBL" id="BAAARA010000018">
    <property type="protein sequence ID" value="GAA2357893.1"/>
    <property type="molecule type" value="Genomic_DNA"/>
</dbReference>
<evidence type="ECO:0000313" key="3">
    <source>
        <dbReference type="Proteomes" id="UP001501218"/>
    </source>
</evidence>
<keyword evidence="3" id="KW-1185">Reference proteome</keyword>